<proteinExistence type="predicted"/>
<reference evidence="3" key="2">
    <citation type="submission" date="2024-10" db="UniProtKB">
        <authorList>
            <consortium name="EnsemblProtists"/>
        </authorList>
    </citation>
    <scope>IDENTIFICATION</scope>
</reference>
<keyword evidence="1" id="KW-0732">Signal</keyword>
<dbReference type="InterPro" id="IPR011008">
    <property type="entry name" value="Dimeric_a/b-barrel"/>
</dbReference>
<evidence type="ECO:0000313" key="3">
    <source>
        <dbReference type="EnsemblProtists" id="EOD25714"/>
    </source>
</evidence>
<protein>
    <recommendedName>
        <fullName evidence="2">ABM domain-containing protein</fullName>
    </recommendedName>
</protein>
<dbReference type="EnsemblProtists" id="EOD25714">
    <property type="protein sequence ID" value="EOD25714"/>
    <property type="gene ID" value="EMIHUDRAFT_205801"/>
</dbReference>
<dbReference type="SUPFAM" id="SSF54909">
    <property type="entry name" value="Dimeric alpha+beta barrel"/>
    <property type="match status" value="1"/>
</dbReference>
<feature type="chain" id="PRO_5044192952" description="ABM domain-containing protein" evidence="1">
    <location>
        <begin position="19"/>
        <end position="333"/>
    </location>
</feature>
<dbReference type="Gene3D" id="3.30.70.100">
    <property type="match status" value="1"/>
</dbReference>
<feature type="domain" description="ABM" evidence="2">
    <location>
        <begin position="266"/>
        <end position="312"/>
    </location>
</feature>
<dbReference type="AlphaFoldDB" id="A0A0D3JQC9"/>
<evidence type="ECO:0000259" key="2">
    <source>
        <dbReference type="Pfam" id="PF03992"/>
    </source>
</evidence>
<feature type="signal peptide" evidence="1">
    <location>
        <begin position="1"/>
        <end position="18"/>
    </location>
</feature>
<dbReference type="Pfam" id="PF03992">
    <property type="entry name" value="ABM"/>
    <property type="match status" value="1"/>
</dbReference>
<organism evidence="3 4">
    <name type="scientific">Emiliania huxleyi (strain CCMP1516)</name>
    <dbReference type="NCBI Taxonomy" id="280463"/>
    <lineage>
        <taxon>Eukaryota</taxon>
        <taxon>Haptista</taxon>
        <taxon>Haptophyta</taxon>
        <taxon>Prymnesiophyceae</taxon>
        <taxon>Isochrysidales</taxon>
        <taxon>Noelaerhabdaceae</taxon>
        <taxon>Emiliania</taxon>
    </lineage>
</organism>
<dbReference type="InterPro" id="IPR007138">
    <property type="entry name" value="ABM_dom"/>
</dbReference>
<dbReference type="PaxDb" id="2903-EOD25714"/>
<dbReference type="GeneID" id="17271260"/>
<reference evidence="4" key="1">
    <citation type="journal article" date="2013" name="Nature">
        <title>Pan genome of the phytoplankton Emiliania underpins its global distribution.</title>
        <authorList>
            <person name="Read B.A."/>
            <person name="Kegel J."/>
            <person name="Klute M.J."/>
            <person name="Kuo A."/>
            <person name="Lefebvre S.C."/>
            <person name="Maumus F."/>
            <person name="Mayer C."/>
            <person name="Miller J."/>
            <person name="Monier A."/>
            <person name="Salamov A."/>
            <person name="Young J."/>
            <person name="Aguilar M."/>
            <person name="Claverie J.M."/>
            <person name="Frickenhaus S."/>
            <person name="Gonzalez K."/>
            <person name="Herman E.K."/>
            <person name="Lin Y.C."/>
            <person name="Napier J."/>
            <person name="Ogata H."/>
            <person name="Sarno A.F."/>
            <person name="Shmutz J."/>
            <person name="Schroeder D."/>
            <person name="de Vargas C."/>
            <person name="Verret F."/>
            <person name="von Dassow P."/>
            <person name="Valentin K."/>
            <person name="Van de Peer Y."/>
            <person name="Wheeler G."/>
            <person name="Dacks J.B."/>
            <person name="Delwiche C.F."/>
            <person name="Dyhrman S.T."/>
            <person name="Glockner G."/>
            <person name="John U."/>
            <person name="Richards T."/>
            <person name="Worden A.Z."/>
            <person name="Zhang X."/>
            <person name="Grigoriev I.V."/>
            <person name="Allen A.E."/>
            <person name="Bidle K."/>
            <person name="Borodovsky M."/>
            <person name="Bowler C."/>
            <person name="Brownlee C."/>
            <person name="Cock J.M."/>
            <person name="Elias M."/>
            <person name="Gladyshev V.N."/>
            <person name="Groth M."/>
            <person name="Guda C."/>
            <person name="Hadaegh A."/>
            <person name="Iglesias-Rodriguez M.D."/>
            <person name="Jenkins J."/>
            <person name="Jones B.M."/>
            <person name="Lawson T."/>
            <person name="Leese F."/>
            <person name="Lindquist E."/>
            <person name="Lobanov A."/>
            <person name="Lomsadze A."/>
            <person name="Malik S.B."/>
            <person name="Marsh M.E."/>
            <person name="Mackinder L."/>
            <person name="Mock T."/>
            <person name="Mueller-Roeber B."/>
            <person name="Pagarete A."/>
            <person name="Parker M."/>
            <person name="Probert I."/>
            <person name="Quesneville H."/>
            <person name="Raines C."/>
            <person name="Rensing S.A."/>
            <person name="Riano-Pachon D.M."/>
            <person name="Richier S."/>
            <person name="Rokitta S."/>
            <person name="Shiraiwa Y."/>
            <person name="Soanes D.M."/>
            <person name="van der Giezen M."/>
            <person name="Wahlund T.M."/>
            <person name="Williams B."/>
            <person name="Wilson W."/>
            <person name="Wolfe G."/>
            <person name="Wurch L.L."/>
        </authorList>
    </citation>
    <scope>NUCLEOTIDE SEQUENCE</scope>
</reference>
<dbReference type="Proteomes" id="UP000013827">
    <property type="component" value="Unassembled WGS sequence"/>
</dbReference>
<evidence type="ECO:0000313" key="4">
    <source>
        <dbReference type="Proteomes" id="UP000013827"/>
    </source>
</evidence>
<dbReference type="eggNOG" id="ENOG502SYW0">
    <property type="taxonomic scope" value="Eukaryota"/>
</dbReference>
<accession>A0A0D3JQC9</accession>
<evidence type="ECO:0000256" key="1">
    <source>
        <dbReference type="SAM" id="SignalP"/>
    </source>
</evidence>
<sequence length="333" mass="36092">MRVHTVLLVACSASSSRGLLCDCAAERACQNRDARLATISREIRQHASVDEWPLSRRLLSGENEAAALVQGHTYDGGDCYSFCCLKPSRRAPSSPASVIKALCRTFVFIAGVALFLGYCAILATGQPDSPALSAKAAAEETMRRRAVAEELLHAAAAREGVKPPQPFIVKVDSDSAPPPPRAFLWSLVWDAHAVECRPGAGLILRRWSTSTDRLTQPAGFFASSATLSRTADAGRAGTPISLANAVTNGMLPGSKFCLNVNQKKGTLSTEPLAVEYVWGEDVDQPNTFHFYEKYEGRRGFEAHQATPHFAAWEVFAASDPFTSPPVVEFYEEM</sequence>
<keyword evidence="4" id="KW-1185">Reference proteome</keyword>
<dbReference type="HOGENOM" id="CLU_835297_0_0_1"/>
<name>A0A0D3JQC9_EMIH1</name>
<dbReference type="RefSeq" id="XP_005778143.1">
    <property type="nucleotide sequence ID" value="XM_005778086.1"/>
</dbReference>
<dbReference type="KEGG" id="ehx:EMIHUDRAFT_205801"/>